<keyword evidence="1" id="KW-1133">Transmembrane helix</keyword>
<keyword evidence="1" id="KW-0472">Membrane</keyword>
<reference evidence="2" key="1">
    <citation type="submission" date="2021-03" db="EMBL/GenBank/DDBJ databases">
        <title>Antimicrobial resistance genes in bacteria isolated from Japanese honey, and their potential for conferring macrolide and lincosamide resistance in the American foulbrood pathogen Paenibacillus larvae.</title>
        <authorList>
            <person name="Okamoto M."/>
            <person name="Kumagai M."/>
            <person name="Kanamori H."/>
            <person name="Takamatsu D."/>
        </authorList>
    </citation>
    <scope>NUCLEOTIDE SEQUENCE</scope>
    <source>
        <strain evidence="2">J40TS1</strain>
    </source>
</reference>
<gene>
    <name evidence="2" type="ORF">J40TS1_38810</name>
</gene>
<evidence type="ECO:0000313" key="2">
    <source>
        <dbReference type="EMBL" id="GIP18239.1"/>
    </source>
</evidence>
<comment type="caution">
    <text evidence="2">The sequence shown here is derived from an EMBL/GenBank/DDBJ whole genome shotgun (WGS) entry which is preliminary data.</text>
</comment>
<proteinExistence type="predicted"/>
<evidence type="ECO:0000313" key="3">
    <source>
        <dbReference type="Proteomes" id="UP000683139"/>
    </source>
</evidence>
<organism evidence="2 3">
    <name type="scientific">Paenibacillus montaniterrae</name>
    <dbReference type="NCBI Taxonomy" id="429341"/>
    <lineage>
        <taxon>Bacteria</taxon>
        <taxon>Bacillati</taxon>
        <taxon>Bacillota</taxon>
        <taxon>Bacilli</taxon>
        <taxon>Bacillales</taxon>
        <taxon>Paenibacillaceae</taxon>
        <taxon>Paenibacillus</taxon>
    </lineage>
</organism>
<dbReference type="RefSeq" id="WP_213518441.1">
    <property type="nucleotide sequence ID" value="NZ_BOSE01000008.1"/>
</dbReference>
<keyword evidence="3" id="KW-1185">Reference proteome</keyword>
<protein>
    <submittedName>
        <fullName evidence="2">Uncharacterized protein</fullName>
    </submittedName>
</protein>
<evidence type="ECO:0000256" key="1">
    <source>
        <dbReference type="SAM" id="Phobius"/>
    </source>
</evidence>
<keyword evidence="1" id="KW-0812">Transmembrane</keyword>
<sequence length="122" mass="13919">MNAWIWIAIAVVFILVLLVGIIASKMSSFDKSNYMEDEHGNIVLLDTSAMRAGSSSAYDSTIQMELRGHKLSNGESWNDAWLRTISSIRQNTQNPEWYIQYIIEQRRKAGLPELEGLELDKK</sequence>
<name>A0A919YTR7_9BACL</name>
<dbReference type="AlphaFoldDB" id="A0A919YTR7"/>
<accession>A0A919YTR7</accession>
<dbReference type="EMBL" id="BOSE01000008">
    <property type="protein sequence ID" value="GIP18239.1"/>
    <property type="molecule type" value="Genomic_DNA"/>
</dbReference>
<feature type="transmembrane region" description="Helical" evidence="1">
    <location>
        <begin position="6"/>
        <end position="23"/>
    </location>
</feature>
<dbReference type="Proteomes" id="UP000683139">
    <property type="component" value="Unassembled WGS sequence"/>
</dbReference>